<evidence type="ECO:0000256" key="1">
    <source>
        <dbReference type="SAM" id="MobiDB-lite"/>
    </source>
</evidence>
<dbReference type="Proteomes" id="UP000054565">
    <property type="component" value="Unassembled WGS sequence"/>
</dbReference>
<dbReference type="EMBL" id="DS028093">
    <property type="protein sequence ID" value="KMP00666.1"/>
    <property type="molecule type" value="Genomic_DNA"/>
</dbReference>
<evidence type="ECO:0000313" key="3">
    <source>
        <dbReference type="Proteomes" id="UP000054565"/>
    </source>
</evidence>
<proteinExistence type="predicted"/>
<organism evidence="2 3">
    <name type="scientific">Coccidioides immitis RMSCC 2394</name>
    <dbReference type="NCBI Taxonomy" id="404692"/>
    <lineage>
        <taxon>Eukaryota</taxon>
        <taxon>Fungi</taxon>
        <taxon>Dikarya</taxon>
        <taxon>Ascomycota</taxon>
        <taxon>Pezizomycotina</taxon>
        <taxon>Eurotiomycetes</taxon>
        <taxon>Eurotiomycetidae</taxon>
        <taxon>Onygenales</taxon>
        <taxon>Onygenaceae</taxon>
        <taxon>Coccidioides</taxon>
    </lineage>
</organism>
<reference evidence="3" key="1">
    <citation type="journal article" date="2010" name="Genome Res.">
        <title>Population genomic sequencing of Coccidioides fungi reveals recent hybridization and transposon control.</title>
        <authorList>
            <person name="Neafsey D.E."/>
            <person name="Barker B.M."/>
            <person name="Sharpton T.J."/>
            <person name="Stajich J.E."/>
            <person name="Park D.J."/>
            <person name="Whiston E."/>
            <person name="Hung C.-Y."/>
            <person name="McMahan C."/>
            <person name="White J."/>
            <person name="Sykes S."/>
            <person name="Heiman D."/>
            <person name="Young S."/>
            <person name="Zeng Q."/>
            <person name="Abouelleil A."/>
            <person name="Aftuck L."/>
            <person name="Bessette D."/>
            <person name="Brown A."/>
            <person name="FitzGerald M."/>
            <person name="Lui A."/>
            <person name="Macdonald J.P."/>
            <person name="Priest M."/>
            <person name="Orbach M.J."/>
            <person name="Galgiani J.N."/>
            <person name="Kirkland T.N."/>
            <person name="Cole G.T."/>
            <person name="Birren B.W."/>
            <person name="Henn M.R."/>
            <person name="Taylor J.W."/>
            <person name="Rounsley S.D."/>
        </authorList>
    </citation>
    <scope>NUCLEOTIDE SEQUENCE [LARGE SCALE GENOMIC DNA]</scope>
    <source>
        <strain evidence="3">RMSCC 2394</strain>
    </source>
</reference>
<protein>
    <submittedName>
        <fullName evidence="2">Uncharacterized protein</fullName>
    </submittedName>
</protein>
<feature type="region of interest" description="Disordered" evidence="1">
    <location>
        <begin position="59"/>
        <end position="82"/>
    </location>
</feature>
<accession>A0A0J6XWV8</accession>
<evidence type="ECO:0000313" key="2">
    <source>
        <dbReference type="EMBL" id="KMP00666.1"/>
    </source>
</evidence>
<dbReference type="AlphaFoldDB" id="A0A0J6XWV8"/>
<name>A0A0J6XWV8_COCIT</name>
<sequence>MVGLEAETLPAMISFTQCNPVSASVLRYPYENRPRGRGSASPPRYVEPLEKTRRRANLVPLAGANRGAGTVGPVKMAATPTPSGYTAKVTLRCFKGAPGGLRRESNDARGAT</sequence>
<gene>
    <name evidence="2" type="ORF">CIRG_00808</name>
</gene>